<dbReference type="InterPro" id="IPR008271">
    <property type="entry name" value="Ser/Thr_kinase_AS"/>
</dbReference>
<keyword evidence="6" id="KW-0808">Transferase</keyword>
<evidence type="ECO:0000256" key="6">
    <source>
        <dbReference type="ARBA" id="ARBA00022527"/>
    </source>
</evidence>
<dbReference type="InterPro" id="IPR050528">
    <property type="entry name" value="L-type_Lectin-RKs"/>
</dbReference>
<dbReference type="InterPro" id="IPR013320">
    <property type="entry name" value="ConA-like_dom_sf"/>
</dbReference>
<keyword evidence="10" id="KW-0547">Nucleotide-binding</keyword>
<proteinExistence type="inferred from homology"/>
<dbReference type="Pfam" id="PF00069">
    <property type="entry name" value="Pkinase"/>
    <property type="match status" value="1"/>
</dbReference>
<sequence>MSSATRRFPLSVALLCLYFRSASSLSFSLDFSKTGDPCGRELVCKGDASKGSTMIELTNSDPTSVTAMISQGRVWYGTPVPLWNAITGEVASFTTTFSFNITWMEGSPDWGDGMAFFLSRFSRDSVLDSNYGGGLLGLFNNGDHLDARGDSQVVAVEFDTLRNNEWDSSSQHIGIDVNSIRSVNYKNTSSAEMSNAKNLTSGFTMTATVHYDNGTKLLAADLQINDTFYHVSAIVDLKKILPGEMAIGFSAGTGVKKELHRVLSWYNIILGLGSALRYLHLDWEQCVVHGDIKPRNIMLDSSHNTKLGDFGLARLVDHGAGPQTTGLIQGTVGYIDPEFVNTFQRSTQSDVYSFGVVLLEIVSGRLPANRREPSFMLTKWVWSLYSQDLTLEATDARLRTMDDDASQRQMQRALVVGLWCAHPDPAERPSMAQAMHVLQSEDARLPALSSQMYRQQVPPPSFGAGESGASGNSLSSGVRSSSATTRVTSSPE</sequence>
<dbReference type="PROSITE" id="PS00108">
    <property type="entry name" value="PROTEIN_KINASE_ST"/>
    <property type="match status" value="1"/>
</dbReference>
<comment type="caution">
    <text evidence="18">The sequence shown here is derived from an EMBL/GenBank/DDBJ whole genome shotgun (WGS) entry which is preliminary data.</text>
</comment>
<feature type="signal peptide" evidence="16">
    <location>
        <begin position="1"/>
        <end position="24"/>
    </location>
</feature>
<protein>
    <recommendedName>
        <fullName evidence="4">non-specific serine/threonine protein kinase</fullName>
        <ecNumber evidence="4">2.7.11.1</ecNumber>
    </recommendedName>
</protein>
<evidence type="ECO:0000256" key="13">
    <source>
        <dbReference type="ARBA" id="ARBA00023136"/>
    </source>
</evidence>
<evidence type="ECO:0000256" key="2">
    <source>
        <dbReference type="ARBA" id="ARBA00008536"/>
    </source>
</evidence>
<comment type="subcellular location">
    <subcellularLocation>
        <location evidence="1">Cell membrane</location>
        <topology evidence="1">Single-pass type I membrane protein</topology>
    </subcellularLocation>
</comment>
<feature type="compositionally biased region" description="Low complexity" evidence="15">
    <location>
        <begin position="469"/>
        <end position="492"/>
    </location>
</feature>
<evidence type="ECO:0000256" key="4">
    <source>
        <dbReference type="ARBA" id="ARBA00012513"/>
    </source>
</evidence>
<feature type="domain" description="Protein kinase" evidence="17">
    <location>
        <begin position="125"/>
        <end position="448"/>
    </location>
</feature>
<dbReference type="SUPFAM" id="SSF56112">
    <property type="entry name" value="Protein kinase-like (PK-like)"/>
    <property type="match status" value="1"/>
</dbReference>
<dbReference type="CDD" id="cd06899">
    <property type="entry name" value="lectin_legume_LecRK_Arcelin_ConA"/>
    <property type="match status" value="1"/>
</dbReference>
<evidence type="ECO:0000256" key="9">
    <source>
        <dbReference type="ARBA" id="ARBA00022734"/>
    </source>
</evidence>
<evidence type="ECO:0000256" key="7">
    <source>
        <dbReference type="ARBA" id="ARBA00022692"/>
    </source>
</evidence>
<dbReference type="GO" id="GO:0005524">
    <property type="term" value="F:ATP binding"/>
    <property type="evidence" value="ECO:0007669"/>
    <property type="project" value="UniProtKB-KW"/>
</dbReference>
<dbReference type="Gene3D" id="2.60.120.200">
    <property type="match status" value="1"/>
</dbReference>
<dbReference type="PROSITE" id="PS00307">
    <property type="entry name" value="LECTIN_LEGUME_BETA"/>
    <property type="match status" value="1"/>
</dbReference>
<dbReference type="GO" id="GO:0030246">
    <property type="term" value="F:carbohydrate binding"/>
    <property type="evidence" value="ECO:0007669"/>
    <property type="project" value="UniProtKB-KW"/>
</dbReference>
<evidence type="ECO:0000313" key="18">
    <source>
        <dbReference type="EMBL" id="CAD6219630.1"/>
    </source>
</evidence>
<keyword evidence="14" id="KW-0325">Glycoprotein</keyword>
<feature type="region of interest" description="Disordered" evidence="15">
    <location>
        <begin position="452"/>
        <end position="492"/>
    </location>
</feature>
<keyword evidence="6" id="KW-0418">Kinase</keyword>
<name>A0A811NE78_9POAL</name>
<evidence type="ECO:0000256" key="11">
    <source>
        <dbReference type="ARBA" id="ARBA00022840"/>
    </source>
</evidence>
<keyword evidence="5" id="KW-1003">Cell membrane</keyword>
<dbReference type="PROSITE" id="PS50011">
    <property type="entry name" value="PROTEIN_KINASE_DOM"/>
    <property type="match status" value="1"/>
</dbReference>
<dbReference type="AlphaFoldDB" id="A0A811NE78"/>
<evidence type="ECO:0000256" key="1">
    <source>
        <dbReference type="ARBA" id="ARBA00004251"/>
    </source>
</evidence>
<dbReference type="FunFam" id="1.10.510.10:FF:000522">
    <property type="entry name" value="L-type lectin-domain containing receptor kinase IX.1"/>
    <property type="match status" value="1"/>
</dbReference>
<keyword evidence="6" id="KW-0723">Serine/threonine-protein kinase</keyword>
<dbReference type="InterPro" id="IPR019825">
    <property type="entry name" value="Lectin_legB_Mn/Ca_BS"/>
</dbReference>
<dbReference type="InterPro" id="IPR011009">
    <property type="entry name" value="Kinase-like_dom_sf"/>
</dbReference>
<dbReference type="SUPFAM" id="SSF49899">
    <property type="entry name" value="Concanavalin A-like lectins/glucanases"/>
    <property type="match status" value="1"/>
</dbReference>
<evidence type="ECO:0000256" key="12">
    <source>
        <dbReference type="ARBA" id="ARBA00022989"/>
    </source>
</evidence>
<evidence type="ECO:0000256" key="8">
    <source>
        <dbReference type="ARBA" id="ARBA00022729"/>
    </source>
</evidence>
<dbReference type="SMART" id="SM00220">
    <property type="entry name" value="S_TKc"/>
    <property type="match status" value="1"/>
</dbReference>
<dbReference type="EMBL" id="CAJGYO010000003">
    <property type="protein sequence ID" value="CAD6219630.1"/>
    <property type="molecule type" value="Genomic_DNA"/>
</dbReference>
<feature type="chain" id="PRO_5032380376" description="non-specific serine/threonine protein kinase" evidence="16">
    <location>
        <begin position="25"/>
        <end position="492"/>
    </location>
</feature>
<evidence type="ECO:0000256" key="10">
    <source>
        <dbReference type="ARBA" id="ARBA00022741"/>
    </source>
</evidence>
<keyword evidence="19" id="KW-1185">Reference proteome</keyword>
<reference evidence="18" key="1">
    <citation type="submission" date="2020-10" db="EMBL/GenBank/DDBJ databases">
        <authorList>
            <person name="Han B."/>
            <person name="Lu T."/>
            <person name="Zhao Q."/>
            <person name="Huang X."/>
            <person name="Zhao Y."/>
        </authorList>
    </citation>
    <scope>NUCLEOTIDE SEQUENCE</scope>
</reference>
<keyword evidence="8 16" id="KW-0732">Signal</keyword>
<dbReference type="InterPro" id="IPR000719">
    <property type="entry name" value="Prot_kinase_dom"/>
</dbReference>
<evidence type="ECO:0000256" key="3">
    <source>
        <dbReference type="ARBA" id="ARBA00010217"/>
    </source>
</evidence>
<dbReference type="OrthoDB" id="678914at2759"/>
<gene>
    <name evidence="18" type="ORF">NCGR_LOCUS13266</name>
</gene>
<dbReference type="Gene3D" id="1.10.510.10">
    <property type="entry name" value="Transferase(Phosphotransferase) domain 1"/>
    <property type="match status" value="1"/>
</dbReference>
<dbReference type="Proteomes" id="UP000604825">
    <property type="component" value="Unassembled WGS sequence"/>
</dbReference>
<evidence type="ECO:0000256" key="16">
    <source>
        <dbReference type="SAM" id="SignalP"/>
    </source>
</evidence>
<evidence type="ECO:0000256" key="14">
    <source>
        <dbReference type="ARBA" id="ARBA00023180"/>
    </source>
</evidence>
<dbReference type="GO" id="GO:0005886">
    <property type="term" value="C:plasma membrane"/>
    <property type="evidence" value="ECO:0007669"/>
    <property type="project" value="UniProtKB-SubCell"/>
</dbReference>
<keyword evidence="9" id="KW-0430">Lectin</keyword>
<organism evidence="18 19">
    <name type="scientific">Miscanthus lutarioriparius</name>
    <dbReference type="NCBI Taxonomy" id="422564"/>
    <lineage>
        <taxon>Eukaryota</taxon>
        <taxon>Viridiplantae</taxon>
        <taxon>Streptophyta</taxon>
        <taxon>Embryophyta</taxon>
        <taxon>Tracheophyta</taxon>
        <taxon>Spermatophyta</taxon>
        <taxon>Magnoliopsida</taxon>
        <taxon>Liliopsida</taxon>
        <taxon>Poales</taxon>
        <taxon>Poaceae</taxon>
        <taxon>PACMAD clade</taxon>
        <taxon>Panicoideae</taxon>
        <taxon>Andropogonodae</taxon>
        <taxon>Andropogoneae</taxon>
        <taxon>Saccharinae</taxon>
        <taxon>Miscanthus</taxon>
    </lineage>
</organism>
<dbReference type="EC" id="2.7.11.1" evidence="4"/>
<comment type="similarity">
    <text evidence="3">In the C-terminal section; belongs to the protein kinase superfamily. Ser/Thr protein kinase family.</text>
</comment>
<dbReference type="Pfam" id="PF00139">
    <property type="entry name" value="Lectin_legB"/>
    <property type="match status" value="1"/>
</dbReference>
<accession>A0A811NE78</accession>
<keyword evidence="7" id="KW-0812">Transmembrane</keyword>
<evidence type="ECO:0000256" key="5">
    <source>
        <dbReference type="ARBA" id="ARBA00022475"/>
    </source>
</evidence>
<dbReference type="GO" id="GO:0004674">
    <property type="term" value="F:protein serine/threonine kinase activity"/>
    <property type="evidence" value="ECO:0007669"/>
    <property type="project" value="UniProtKB-KW"/>
</dbReference>
<evidence type="ECO:0000259" key="17">
    <source>
        <dbReference type="PROSITE" id="PS50011"/>
    </source>
</evidence>
<dbReference type="InterPro" id="IPR001220">
    <property type="entry name" value="Legume_lectin_dom"/>
</dbReference>
<comment type="similarity">
    <text evidence="2">In the N-terminal section; belongs to the leguminous lectin family.</text>
</comment>
<evidence type="ECO:0000256" key="15">
    <source>
        <dbReference type="SAM" id="MobiDB-lite"/>
    </source>
</evidence>
<keyword evidence="12" id="KW-1133">Transmembrane helix</keyword>
<keyword evidence="13" id="KW-0472">Membrane</keyword>
<dbReference type="PANTHER" id="PTHR27007">
    <property type="match status" value="1"/>
</dbReference>
<keyword evidence="11" id="KW-0067">ATP-binding</keyword>
<evidence type="ECO:0000313" key="19">
    <source>
        <dbReference type="Proteomes" id="UP000604825"/>
    </source>
</evidence>